<keyword evidence="3" id="KW-0812">Transmembrane</keyword>
<dbReference type="AlphaFoldDB" id="A0A1I0ZUS8"/>
<dbReference type="PANTHER" id="PTHR37313:SF1">
    <property type="entry name" value="UPF0749 PROTEIN RV1823"/>
    <property type="match status" value="1"/>
</dbReference>
<feature type="region of interest" description="Disordered" evidence="2">
    <location>
        <begin position="259"/>
        <end position="317"/>
    </location>
</feature>
<sequence length="317" mass="31974">MTLLVEAQERPLDPGYALAAARRAEREAAAARAGAPAPRRSRRATALLVATALVLGLITSAAVLQLRRPAGSAERARALLVEQIEERSSRVVERNARAAELGAQVRELQDEALAGLDPALADVLAADVVAAGSAPVRGPGLRVVLTDGPGAADGSEPESAVRDGDLQLLVNALWAAGAEAVAVGGQRLTATAEIRNRAGAVLVDLVPVVGPYVVEAVGDPAGLETGLARSSAADHLAALRSVWGIGVQTSRQGTLTLPAGRAPALRESRLPEGVDPVTGGPSAAGVAQDDVQDGLQDGSQGRDEGSGGAPASEGTDG</sequence>
<evidence type="ECO:0000256" key="2">
    <source>
        <dbReference type="SAM" id="MobiDB-lite"/>
    </source>
</evidence>
<keyword evidence="3" id="KW-0472">Membrane</keyword>
<evidence type="ECO:0000256" key="3">
    <source>
        <dbReference type="SAM" id="Phobius"/>
    </source>
</evidence>
<reference evidence="5" key="1">
    <citation type="submission" date="2016-10" db="EMBL/GenBank/DDBJ databases">
        <authorList>
            <person name="Varghese N."/>
            <person name="Submissions S."/>
        </authorList>
    </citation>
    <scope>NUCLEOTIDE SEQUENCE [LARGE SCALE GENOMIC DNA]</scope>
    <source>
        <strain evidence="5">CGMCC 4.6945</strain>
    </source>
</reference>
<proteinExistence type="inferred from homology"/>
<evidence type="ECO:0000313" key="4">
    <source>
        <dbReference type="EMBL" id="SFB29509.1"/>
    </source>
</evidence>
<keyword evidence="5" id="KW-1185">Reference proteome</keyword>
<dbReference type="InterPro" id="IPR010273">
    <property type="entry name" value="DUF881"/>
</dbReference>
<dbReference type="EMBL" id="FOKA01000013">
    <property type="protein sequence ID" value="SFB29509.1"/>
    <property type="molecule type" value="Genomic_DNA"/>
</dbReference>
<keyword evidence="3" id="KW-1133">Transmembrane helix</keyword>
<protein>
    <submittedName>
        <fullName evidence="4">Uncharacterized conserved protein YlxW, UPF0749 family</fullName>
    </submittedName>
</protein>
<dbReference type="OrthoDB" id="3218134at2"/>
<feature type="transmembrane region" description="Helical" evidence="3">
    <location>
        <begin position="46"/>
        <end position="66"/>
    </location>
</feature>
<dbReference type="Proteomes" id="UP000199012">
    <property type="component" value="Unassembled WGS sequence"/>
</dbReference>
<dbReference type="STRING" id="988821.SAMN05421867_11312"/>
<dbReference type="PANTHER" id="PTHR37313">
    <property type="entry name" value="UPF0749 PROTEIN RV1825"/>
    <property type="match status" value="1"/>
</dbReference>
<comment type="similarity">
    <text evidence="1">Belongs to the UPF0749 family.</text>
</comment>
<evidence type="ECO:0000256" key="1">
    <source>
        <dbReference type="ARBA" id="ARBA00009108"/>
    </source>
</evidence>
<dbReference type="Gene3D" id="3.30.70.1880">
    <property type="entry name" value="Protein of unknown function DUF881"/>
    <property type="match status" value="1"/>
</dbReference>
<organism evidence="4 5">
    <name type="scientific">Cellulomonas marina</name>
    <dbReference type="NCBI Taxonomy" id="988821"/>
    <lineage>
        <taxon>Bacteria</taxon>
        <taxon>Bacillati</taxon>
        <taxon>Actinomycetota</taxon>
        <taxon>Actinomycetes</taxon>
        <taxon>Micrococcales</taxon>
        <taxon>Cellulomonadaceae</taxon>
        <taxon>Cellulomonas</taxon>
    </lineage>
</organism>
<evidence type="ECO:0000313" key="5">
    <source>
        <dbReference type="Proteomes" id="UP000199012"/>
    </source>
</evidence>
<gene>
    <name evidence="4" type="ORF">SAMN05421867_11312</name>
</gene>
<accession>A0A1I0ZUS8</accession>
<dbReference type="GO" id="GO:0005886">
    <property type="term" value="C:plasma membrane"/>
    <property type="evidence" value="ECO:0007669"/>
    <property type="project" value="TreeGrafter"/>
</dbReference>
<name>A0A1I0ZUS8_9CELL</name>
<dbReference type="Pfam" id="PF05949">
    <property type="entry name" value="DUF881"/>
    <property type="match status" value="1"/>
</dbReference>
<dbReference type="RefSeq" id="WP_090033866.1">
    <property type="nucleotide sequence ID" value="NZ_BONM01000036.1"/>
</dbReference>